<dbReference type="AlphaFoldDB" id="A0A347WH21"/>
<geneLocation type="plasmid" evidence="1 2">
    <name>unnamed3</name>
</geneLocation>
<accession>A0A347WH21</accession>
<proteinExistence type="predicted"/>
<sequence length="155" mass="17274">MKSNFMSDVNEIIGHGPHNAQGRARKHNRQCGEGGLATVECAVELQDAHYSDQTLAALVERHGWRYQDATQPQNGVERLFDGLACDGMVVPDGTRYLLANYAADPERCRYIALYAGWELLGDWDGRNGSPEEIASRLNERAEHYARSERIALEAA</sequence>
<keyword evidence="2" id="KW-1185">Reference proteome</keyword>
<organism evidence="1 2">
    <name type="scientific">Komagataeibacter saccharivorans</name>
    <dbReference type="NCBI Taxonomy" id="265959"/>
    <lineage>
        <taxon>Bacteria</taxon>
        <taxon>Pseudomonadati</taxon>
        <taxon>Pseudomonadota</taxon>
        <taxon>Alphaproteobacteria</taxon>
        <taxon>Acetobacterales</taxon>
        <taxon>Acetobacteraceae</taxon>
        <taxon>Komagataeibacter</taxon>
    </lineage>
</organism>
<reference evidence="1 2" key="1">
    <citation type="submission" date="2017-08" db="EMBL/GenBank/DDBJ databases">
        <title>Complete genome sequence of Gluconacetobacter saccharivorans CV1 isolated from Fermented Vinegar.</title>
        <authorList>
            <person name="Kim S.-Y."/>
        </authorList>
    </citation>
    <scope>NUCLEOTIDE SEQUENCE [LARGE SCALE GENOMIC DNA]</scope>
    <source>
        <strain evidence="1 2">CV1</strain>
        <plasmid evidence="1 2">unnamed3</plasmid>
    </source>
</reference>
<dbReference type="KEGG" id="ksc:CD178_03420"/>
<evidence type="ECO:0000313" key="2">
    <source>
        <dbReference type="Proteomes" id="UP000264120"/>
    </source>
</evidence>
<dbReference type="EMBL" id="CP023039">
    <property type="protein sequence ID" value="AXY24164.1"/>
    <property type="molecule type" value="Genomic_DNA"/>
</dbReference>
<name>A0A347WH21_9PROT</name>
<keyword evidence="1" id="KW-0614">Plasmid</keyword>
<dbReference type="Proteomes" id="UP000264120">
    <property type="component" value="Plasmid unnamed3"/>
</dbReference>
<protein>
    <submittedName>
        <fullName evidence="1">Uncharacterized protein</fullName>
    </submittedName>
</protein>
<gene>
    <name evidence="1" type="ORF">CD178_03420</name>
</gene>
<evidence type="ECO:0000313" key="1">
    <source>
        <dbReference type="EMBL" id="AXY24164.1"/>
    </source>
</evidence>